<organism evidence="2 3">
    <name type="scientific">Araneus ventricosus</name>
    <name type="common">Orbweaver spider</name>
    <name type="synonym">Epeira ventricosa</name>
    <dbReference type="NCBI Taxonomy" id="182803"/>
    <lineage>
        <taxon>Eukaryota</taxon>
        <taxon>Metazoa</taxon>
        <taxon>Ecdysozoa</taxon>
        <taxon>Arthropoda</taxon>
        <taxon>Chelicerata</taxon>
        <taxon>Arachnida</taxon>
        <taxon>Araneae</taxon>
        <taxon>Araneomorphae</taxon>
        <taxon>Entelegynae</taxon>
        <taxon>Araneoidea</taxon>
        <taxon>Araneidae</taxon>
        <taxon>Araneus</taxon>
    </lineage>
</organism>
<dbReference type="OrthoDB" id="6773263at2759"/>
<feature type="domain" description="Reverse transcriptase" evidence="1">
    <location>
        <begin position="42"/>
        <end position="134"/>
    </location>
</feature>
<protein>
    <submittedName>
        <fullName evidence="2">Transposon Ty3-I Gag-Pol polyprotein</fullName>
    </submittedName>
</protein>
<dbReference type="Proteomes" id="UP000499080">
    <property type="component" value="Unassembled WGS sequence"/>
</dbReference>
<dbReference type="PANTHER" id="PTHR24559">
    <property type="entry name" value="TRANSPOSON TY3-I GAG-POL POLYPROTEIN"/>
    <property type="match status" value="1"/>
</dbReference>
<gene>
    <name evidence="2" type="primary">TY3B-I_112</name>
    <name evidence="2" type="ORF">AVEN_149610_1</name>
</gene>
<dbReference type="CDD" id="cd01647">
    <property type="entry name" value="RT_LTR"/>
    <property type="match status" value="1"/>
</dbReference>
<dbReference type="AlphaFoldDB" id="A0A4Y2KXP0"/>
<accession>A0A4Y2KXP0</accession>
<dbReference type="Gene3D" id="3.30.70.270">
    <property type="match status" value="1"/>
</dbReference>
<reference evidence="2 3" key="1">
    <citation type="journal article" date="2019" name="Sci. Rep.">
        <title>Orb-weaving spider Araneus ventricosus genome elucidates the spidroin gene catalogue.</title>
        <authorList>
            <person name="Kono N."/>
            <person name="Nakamura H."/>
            <person name="Ohtoshi R."/>
            <person name="Moran D.A.P."/>
            <person name="Shinohara A."/>
            <person name="Yoshida Y."/>
            <person name="Fujiwara M."/>
            <person name="Mori M."/>
            <person name="Tomita M."/>
            <person name="Arakawa K."/>
        </authorList>
    </citation>
    <scope>NUCLEOTIDE SEQUENCE [LARGE SCALE GENOMIC DNA]</scope>
</reference>
<evidence type="ECO:0000259" key="1">
    <source>
        <dbReference type="Pfam" id="PF00078"/>
    </source>
</evidence>
<name>A0A4Y2KXP0_ARAVE</name>
<dbReference type="EMBL" id="BGPR01005137">
    <property type="protein sequence ID" value="GBN07151.1"/>
    <property type="molecule type" value="Genomic_DNA"/>
</dbReference>
<dbReference type="Pfam" id="PF00078">
    <property type="entry name" value="RVT_1"/>
    <property type="match status" value="1"/>
</dbReference>
<keyword evidence="3" id="KW-1185">Reference proteome</keyword>
<dbReference type="InterPro" id="IPR000477">
    <property type="entry name" value="RT_dom"/>
</dbReference>
<sequence length="141" mass="16025">MHGTMFFFGKLQNSSDVVTADDVQGILRPSKSPWSSSIHLVEKKDGTWFVFGDLRRLNAVTVLDKYHLPHIQEFSMELNGKTTFSILDVVKAYNQIPVNPADIETTVVTTPIGIFEYNTMPFALRNAGQTFQRLWMTFHVS</sequence>
<evidence type="ECO:0000313" key="3">
    <source>
        <dbReference type="Proteomes" id="UP000499080"/>
    </source>
</evidence>
<dbReference type="PANTHER" id="PTHR24559:SF435">
    <property type="entry name" value="RIBONUCLEASE H"/>
    <property type="match status" value="1"/>
</dbReference>
<proteinExistence type="predicted"/>
<evidence type="ECO:0000313" key="2">
    <source>
        <dbReference type="EMBL" id="GBN07151.1"/>
    </source>
</evidence>
<dbReference type="SUPFAM" id="SSF56672">
    <property type="entry name" value="DNA/RNA polymerases"/>
    <property type="match status" value="1"/>
</dbReference>
<dbReference type="Gene3D" id="3.10.10.10">
    <property type="entry name" value="HIV Type 1 Reverse Transcriptase, subunit A, domain 1"/>
    <property type="match status" value="1"/>
</dbReference>
<comment type="caution">
    <text evidence="2">The sequence shown here is derived from an EMBL/GenBank/DDBJ whole genome shotgun (WGS) entry which is preliminary data.</text>
</comment>
<dbReference type="InterPro" id="IPR043502">
    <property type="entry name" value="DNA/RNA_pol_sf"/>
</dbReference>
<dbReference type="InterPro" id="IPR043128">
    <property type="entry name" value="Rev_trsase/Diguanyl_cyclase"/>
</dbReference>
<dbReference type="GO" id="GO:0071897">
    <property type="term" value="P:DNA biosynthetic process"/>
    <property type="evidence" value="ECO:0007669"/>
    <property type="project" value="UniProtKB-ARBA"/>
</dbReference>
<dbReference type="InterPro" id="IPR053134">
    <property type="entry name" value="RNA-dir_DNA_polymerase"/>
</dbReference>